<evidence type="ECO:0000313" key="3">
    <source>
        <dbReference type="Proteomes" id="UP000000329"/>
    </source>
</evidence>
<dbReference type="EMBL" id="CP002039">
    <property type="protein sequence ID" value="ADJ64397.1"/>
    <property type="molecule type" value="Genomic_DNA"/>
</dbReference>
<dbReference type="OrthoDB" id="8611785at2"/>
<protein>
    <submittedName>
        <fullName evidence="2">Phage anti-repressor protein</fullName>
    </submittedName>
</protein>
<sequence length="179" mass="19845">MATSTDRHQPDPHQPLSLVQTVNARDLHAFLQASKDFSTLIKDRVRKYAFAEGVDYVLEFSPKLGKTSGGRPSIEYHLSLDMAKELAMVERNDKGKEARLYFIECEPKAKAAPVPAELSRMELIQLAKDAEKEKLALQAVVEEQAAKLEGFNRIADGCGALTIRAAAKSQLGMRRSSRC</sequence>
<gene>
    <name evidence="2" type="primary">antB</name>
    <name evidence="2" type="ordered locus">Hsero_2907</name>
</gene>
<organism evidence="2 3">
    <name type="scientific">Herbaspirillum seropedicae (strain SmR1)</name>
    <dbReference type="NCBI Taxonomy" id="757424"/>
    <lineage>
        <taxon>Bacteria</taxon>
        <taxon>Pseudomonadati</taxon>
        <taxon>Pseudomonadota</taxon>
        <taxon>Betaproteobacteria</taxon>
        <taxon>Burkholderiales</taxon>
        <taxon>Oxalobacteraceae</taxon>
        <taxon>Herbaspirillum</taxon>
    </lineage>
</organism>
<dbReference type="HOGENOM" id="CLU_046670_11_3_4"/>
<proteinExistence type="predicted"/>
<dbReference type="Proteomes" id="UP000000329">
    <property type="component" value="Chromosome"/>
</dbReference>
<dbReference type="eggNOG" id="COG3561">
    <property type="taxonomic scope" value="Bacteria"/>
</dbReference>
<reference evidence="2 3" key="1">
    <citation type="submission" date="2010-04" db="EMBL/GenBank/DDBJ databases">
        <title>The genome of Herbaspirillum seropedicae SmR1, an endophytic, nitrogen-fixing, plant-growth promoting beta-Proteobacteria.</title>
        <authorList>
            <person name="Pedrosa F.O."/>
            <person name="Monteiro R.A."/>
            <person name="Wassem R."/>
            <person name="Cruz L.M."/>
            <person name="Ayub R.A."/>
            <person name="Colauto N.B."/>
            <person name="Fernandez M.A."/>
            <person name="Fungaro M.H.P."/>
            <person name="Grisard E.C."/>
            <person name="Hungria M."/>
            <person name="Madeira H.M.F."/>
            <person name="Nodari R.O."/>
            <person name="Osaku C.A."/>
            <person name="Petzl-Erler M.L."/>
            <person name="Terenzi H."/>
            <person name="Vieira L.G.E."/>
            <person name="Almeida M.I.M."/>
            <person name="Alves L.R."/>
            <person name="Arantes O.M.N."/>
            <person name="Balsanelli E."/>
            <person name="Barcellos F.G."/>
            <person name="Baura V.A."/>
            <person name="Binde D.R."/>
            <person name="Campo R.J."/>
            <person name="Chubatsu L.S."/>
            <person name="Chueire L.M.O."/>
            <person name="Ciferri R.R."/>
            <person name="Correa L.C."/>
            <person name="da Conceicao Silva J.L."/>
            <person name="Dabul A.N.G."/>
            <person name="Dambros B.P."/>
            <person name="Faoro H."/>
            <person name="Favetti A."/>
            <person name="Friedermann G."/>
            <person name="Furlaneto M.C."/>
            <person name="Gasques L.S."/>
            <person name="Gimenes C.C.T."/>
            <person name="Gioppo N.M.R."/>
            <person name="Glienke-Blanco C."/>
            <person name="Godoy L.P."/>
            <person name="Guerra M.P."/>
            <person name="Karp S."/>
            <person name="Kava-Cordeiro V."/>
            <person name="Margarido V.P."/>
            <person name="Mathioni S.M."/>
            <person name="Menck-Soares M.A."/>
            <person name="Murace N.K."/>
            <person name="Nicolas M.F."/>
            <person name="Oliveira C.E.C."/>
            <person name="Pagnan N.A.B."/>
            <person name="Pamphile J.A."/>
            <person name="Patussi E.V."/>
            <person name="Pereira L.F.P."/>
            <person name="Pereira-Ferrari L."/>
            <person name="Pinto F.G.S."/>
            <person name="Precoma C."/>
            <person name="Prioli A.J."/>
            <person name="Prioli S.M.A.P."/>
            <person name="Raittz R.T."/>
            <person name="Ramos H.J.O."/>
            <person name="Ribeiro E.M.S.F."/>
            <person name="Rigo L.U."/>
            <person name="Rocha C.L.M.S.C."/>
            <person name="Rocha S.N."/>
            <person name="Santos K."/>
            <person name="Satori D."/>
            <person name="Silva A.G."/>
            <person name="Simao R.C.G."/>
            <person name="Soares M.A.M."/>
            <person name="Souza E.M."/>
            <person name="Steffens M.B.R."/>
            <person name="Steindel M."/>
            <person name="Tadra-Sfeir M.Z."/>
            <person name="Takahashi E.K."/>
            <person name="Torres R.A."/>
            <person name="Valle J.S."/>
            <person name="Vernal J.I."/>
            <person name="Vilas-Boas L.A."/>
            <person name="Watanabe M.A.E."/>
            <person name="Weiss V.A."/>
            <person name="Yates M.A."/>
            <person name="Souza E.M."/>
        </authorList>
    </citation>
    <scope>NUCLEOTIDE SEQUENCE [LARGE SCALE GENOMIC DNA]</scope>
    <source>
        <strain evidence="2 3">SmR1</strain>
    </source>
</reference>
<feature type="domain" description="AntA/AntB antirepressor" evidence="1">
    <location>
        <begin position="22"/>
        <end position="92"/>
    </location>
</feature>
<dbReference type="PANTHER" id="PTHR36180">
    <property type="entry name" value="DNA-BINDING PROTEIN-RELATED-RELATED"/>
    <property type="match status" value="1"/>
</dbReference>
<keyword evidence="3" id="KW-1185">Reference proteome</keyword>
<evidence type="ECO:0000259" key="1">
    <source>
        <dbReference type="Pfam" id="PF08346"/>
    </source>
</evidence>
<evidence type="ECO:0000313" key="2">
    <source>
        <dbReference type="EMBL" id="ADJ64397.1"/>
    </source>
</evidence>
<name>D8IZQ7_HERSS</name>
<dbReference type="KEGG" id="hse:Hsero_2907"/>
<dbReference type="PANTHER" id="PTHR36180:SF1">
    <property type="entry name" value="ANTA_ANTB ANTIREPRESSOR DOMAIN-CONTAINING PROTEIN"/>
    <property type="match status" value="1"/>
</dbReference>
<dbReference type="InterPro" id="IPR013557">
    <property type="entry name" value="AntA/B_antirep"/>
</dbReference>
<dbReference type="Pfam" id="PF08346">
    <property type="entry name" value="AntA"/>
    <property type="match status" value="1"/>
</dbReference>
<dbReference type="AlphaFoldDB" id="D8IZQ7"/>
<accession>D8IZQ7</accession>